<organism evidence="3 4">
    <name type="scientific">Nitrosospira briensis</name>
    <dbReference type="NCBI Taxonomy" id="35799"/>
    <lineage>
        <taxon>Bacteria</taxon>
        <taxon>Pseudomonadati</taxon>
        <taxon>Pseudomonadota</taxon>
        <taxon>Betaproteobacteria</taxon>
        <taxon>Nitrosomonadales</taxon>
        <taxon>Nitrosomonadaceae</taxon>
        <taxon>Nitrosospira</taxon>
    </lineage>
</organism>
<feature type="region of interest" description="Disordered" evidence="1">
    <location>
        <begin position="486"/>
        <end position="511"/>
    </location>
</feature>
<feature type="region of interest" description="Disordered" evidence="1">
    <location>
        <begin position="313"/>
        <end position="332"/>
    </location>
</feature>
<dbReference type="EMBL" id="FOVJ01000003">
    <property type="protein sequence ID" value="SFN79634.1"/>
    <property type="molecule type" value="Genomic_DNA"/>
</dbReference>
<dbReference type="Proteomes" id="UP000183107">
    <property type="component" value="Unassembled WGS sequence"/>
</dbReference>
<feature type="transmembrane region" description="Helical" evidence="2">
    <location>
        <begin position="739"/>
        <end position="759"/>
    </location>
</feature>
<keyword evidence="4" id="KW-1185">Reference proteome</keyword>
<feature type="transmembrane region" description="Helical" evidence="2">
    <location>
        <begin position="808"/>
        <end position="830"/>
    </location>
</feature>
<evidence type="ECO:0000313" key="3">
    <source>
        <dbReference type="EMBL" id="SFN79634.1"/>
    </source>
</evidence>
<feature type="compositionally biased region" description="Basic and acidic residues" evidence="1">
    <location>
        <begin position="486"/>
        <end position="500"/>
    </location>
</feature>
<protein>
    <submittedName>
        <fullName evidence="3">Uncharacterized protein</fullName>
    </submittedName>
</protein>
<feature type="transmembrane region" description="Helical" evidence="2">
    <location>
        <begin position="717"/>
        <end position="733"/>
    </location>
</feature>
<feature type="transmembrane region" description="Helical" evidence="2">
    <location>
        <begin position="850"/>
        <end position="873"/>
    </location>
</feature>
<keyword evidence="2" id="KW-1133">Transmembrane helix</keyword>
<accession>A0A1I5BY68</accession>
<evidence type="ECO:0000313" key="4">
    <source>
        <dbReference type="Proteomes" id="UP000183107"/>
    </source>
</evidence>
<feature type="transmembrane region" description="Helical" evidence="2">
    <location>
        <begin position="580"/>
        <end position="597"/>
    </location>
</feature>
<feature type="region of interest" description="Disordered" evidence="1">
    <location>
        <begin position="363"/>
        <end position="385"/>
    </location>
</feature>
<feature type="transmembrane region" description="Helical" evidence="2">
    <location>
        <begin position="920"/>
        <end position="938"/>
    </location>
</feature>
<proteinExistence type="predicted"/>
<feature type="transmembrane region" description="Helical" evidence="2">
    <location>
        <begin position="604"/>
        <end position="623"/>
    </location>
</feature>
<gene>
    <name evidence="3" type="ORF">SAMN05216386_1871</name>
</gene>
<evidence type="ECO:0000256" key="1">
    <source>
        <dbReference type="SAM" id="MobiDB-lite"/>
    </source>
</evidence>
<feature type="transmembrane region" description="Helical" evidence="2">
    <location>
        <begin position="950"/>
        <end position="966"/>
    </location>
</feature>
<reference evidence="4" key="1">
    <citation type="submission" date="2016-10" db="EMBL/GenBank/DDBJ databases">
        <authorList>
            <person name="Varghese N."/>
        </authorList>
    </citation>
    <scope>NUCLEOTIDE SEQUENCE [LARGE SCALE GENOMIC DNA]</scope>
    <source>
        <strain evidence="4">Nsp8</strain>
    </source>
</reference>
<keyword evidence="2" id="KW-0472">Membrane</keyword>
<dbReference type="OrthoDB" id="242611at2"/>
<keyword evidence="2" id="KW-0812">Transmembrane</keyword>
<dbReference type="AlphaFoldDB" id="A0A1I5BY68"/>
<name>A0A1I5BY68_9PROT</name>
<sequence length="1041" mass="119915">MMPPVKEPLAGLALLVIFGFLIWHNRPLERSRPFYPDVERQTPSTTGHAYESRFWEDTFAFDPPEPKEDKSKGYCKKQLIEEIKATENPVKILAPLLKVRPDTLENRELRTRHRYAVIAGLIESGYRPLKPGYRPLARGHHSLEAGHLHFCSSQENSGNQEYDVRWEHYSRESQDELALGKSDVIVVWMNSEIFIDDNRFRVMSKNLLGEKEIIKNNFYIYDLNNILDQDRSDEIREEIKDINKNNQNDNIKIVKPAGSDTASGKALTKKLAKELKLRNIKEPEEVLIITEHDSQNARNLSRDFRKTFSESFDKCKPESSTKTPIHNAENRTDNAESGACEIRNVFYLKGAAAYQQIIHKQDKNENQAAANEADRRPAIDLHNSPPLPIGPNQLDYFHRLAGQIKAPHHDIDLKKRDSGIKAVGIFGSDFHDKLLILEALRAEMPHILVFTTELDAQMLHRKHWRSIRNLIVASHFDLLLREETKDDKNRDDKNEDEKTRFWQHQDQFPPFRDSQQTNIFYRILSIAAGDAKGIEESEKTFPRIFEVGRNGFVSLGTAEKNNPLDYHPPNNTQENTAEQLTLLALIAASLIGFHWAIRPWSDRFTAFLFLFTSLMFAIAFGFGTDFFSTNESREPFSFTDGVSLWPTLFIEILAVFLAGVFFVQTIGELEGNFCRLNVRYFRNRLSHLRVRSNRCESLVRSRLHSLGLWLRGLRREWRLFVVLTVSVTVYAWNDVDPSGFSFWPCFTILAILATVYLIVIEKIEKLKNNISIKHWMEADSWSSPSSQVNHERELWKQYKKYGRFGPRIVRVVGIWLIFAIIETLLAYLLPPWPLPGRGPTATDWISWFEMARVTGVLGFTVIMLLLFFILDTVRLNFYWIKKLRTQHPLLTVQSPDIAGLPSLKDMVPLVAERTRAVDKLIYYPMLCIMLMLFAKITYFDNQEFPLSKGITFGAAISLLFFSGFVLRHEANELRLCVKKSVRVICVNNCLNNSLENETISRIDAIDEGAYQPMLEQPVMQALLMILASIGLFAGEYLKLLG</sequence>
<evidence type="ECO:0000256" key="2">
    <source>
        <dbReference type="SAM" id="Phobius"/>
    </source>
</evidence>
<feature type="transmembrane region" description="Helical" evidence="2">
    <location>
        <begin position="643"/>
        <end position="663"/>
    </location>
</feature>